<evidence type="ECO:0000313" key="9">
    <source>
        <dbReference type="EMBL" id="NYF40259.1"/>
    </source>
</evidence>
<dbReference type="Gene3D" id="3.30.200.20">
    <property type="entry name" value="Phosphorylase Kinase, domain 1"/>
    <property type="match status" value="1"/>
</dbReference>
<name>A0A852UVK5_9ACTN</name>
<evidence type="ECO:0000256" key="4">
    <source>
        <dbReference type="ARBA" id="ARBA00022741"/>
    </source>
</evidence>
<dbReference type="AlphaFoldDB" id="A0A852UVK5"/>
<gene>
    <name evidence="9" type="ORF">HDA43_002418</name>
</gene>
<dbReference type="Proteomes" id="UP000576393">
    <property type="component" value="Unassembled WGS sequence"/>
</dbReference>
<sequence length="522" mass="55049">MSPPEPGGLQAGDVLARRYDLVEPIAAGGMSVIWRAFDRSLQRQVAVKVLDGDLGSDRGDRELIRREARATARLIHPDAIEVYDYGETVTTRGRLAAYVVMRLLEGRPLADRIAEGPLPWREAAAIAARLAAVLATAHARGIVHRDVTAENVLLTADGAKLLDFGIAAFIGEGDDDHASDYGTPPYVAPERLTGTTADPAGDVYALGVLLFEMLTGGPPYPERTWEEIENARREGPPPEVRAPGLPSGIAALCRSCLSADPAERPKAREVADRLSRLPSRTRTAARTVIVRWTLVAAAVVLAAGALTWYQVLGPGGQRAGPGTALGPATRPVPSATPRLGASPTPGRARSPDPPSPVSPDRSAGSPDQPADLSTPPADPPDRSAGTPERSAATPDGSAGSPERSPGTVERPRADRTARAWRSPPDRGAPETAPVAEVPPVPDLEGSVRGFNALLAEGQSRGGIRPDVALDLRQVLDGVVCCSGDLAVVREKIDTRHREGALSDGFRDALRDQLRYVALALTG</sequence>
<dbReference type="PROSITE" id="PS00109">
    <property type="entry name" value="PROTEIN_KINASE_TYR"/>
    <property type="match status" value="1"/>
</dbReference>
<keyword evidence="3" id="KW-0808">Transferase</keyword>
<dbReference type="InterPro" id="IPR011009">
    <property type="entry name" value="Kinase-like_dom_sf"/>
</dbReference>
<evidence type="ECO:0000313" key="10">
    <source>
        <dbReference type="Proteomes" id="UP000576393"/>
    </source>
</evidence>
<evidence type="ECO:0000256" key="7">
    <source>
        <dbReference type="SAM" id="MobiDB-lite"/>
    </source>
</evidence>
<keyword evidence="10" id="KW-1185">Reference proteome</keyword>
<dbReference type="EC" id="2.7.11.1" evidence="1"/>
<reference evidence="9 10" key="1">
    <citation type="submission" date="2020-07" db="EMBL/GenBank/DDBJ databases">
        <title>Sequencing the genomes of 1000 actinobacteria strains.</title>
        <authorList>
            <person name="Klenk H.-P."/>
        </authorList>
    </citation>
    <scope>NUCLEOTIDE SEQUENCE [LARGE SCALE GENOMIC DNA]</scope>
    <source>
        <strain evidence="9 10">DSM 45763</strain>
    </source>
</reference>
<feature type="region of interest" description="Disordered" evidence="7">
    <location>
        <begin position="320"/>
        <end position="442"/>
    </location>
</feature>
<keyword evidence="4" id="KW-0547">Nucleotide-binding</keyword>
<dbReference type="Pfam" id="PF00069">
    <property type="entry name" value="Pkinase"/>
    <property type="match status" value="1"/>
</dbReference>
<evidence type="ECO:0000256" key="3">
    <source>
        <dbReference type="ARBA" id="ARBA00022679"/>
    </source>
</evidence>
<keyword evidence="2 9" id="KW-0723">Serine/threonine-protein kinase</keyword>
<dbReference type="PANTHER" id="PTHR43289:SF6">
    <property type="entry name" value="SERINE_THREONINE-PROTEIN KINASE NEKL-3"/>
    <property type="match status" value="1"/>
</dbReference>
<dbReference type="GO" id="GO:0005524">
    <property type="term" value="F:ATP binding"/>
    <property type="evidence" value="ECO:0007669"/>
    <property type="project" value="UniProtKB-KW"/>
</dbReference>
<dbReference type="PROSITE" id="PS50011">
    <property type="entry name" value="PROTEIN_KINASE_DOM"/>
    <property type="match status" value="1"/>
</dbReference>
<keyword evidence="5 9" id="KW-0418">Kinase</keyword>
<dbReference type="EMBL" id="JACCCO010000001">
    <property type="protein sequence ID" value="NYF40259.1"/>
    <property type="molecule type" value="Genomic_DNA"/>
</dbReference>
<proteinExistence type="predicted"/>
<comment type="caution">
    <text evidence="9">The sequence shown here is derived from an EMBL/GenBank/DDBJ whole genome shotgun (WGS) entry which is preliminary data.</text>
</comment>
<feature type="domain" description="Protein kinase" evidence="8">
    <location>
        <begin position="19"/>
        <end position="277"/>
    </location>
</feature>
<evidence type="ECO:0000256" key="5">
    <source>
        <dbReference type="ARBA" id="ARBA00022777"/>
    </source>
</evidence>
<evidence type="ECO:0000259" key="8">
    <source>
        <dbReference type="PROSITE" id="PS50011"/>
    </source>
</evidence>
<dbReference type="SUPFAM" id="SSF56112">
    <property type="entry name" value="Protein kinase-like (PK-like)"/>
    <property type="match status" value="1"/>
</dbReference>
<organism evidence="9 10">
    <name type="scientific">Streptosporangium sandarakinum</name>
    <dbReference type="NCBI Taxonomy" id="1260955"/>
    <lineage>
        <taxon>Bacteria</taxon>
        <taxon>Bacillati</taxon>
        <taxon>Actinomycetota</taxon>
        <taxon>Actinomycetes</taxon>
        <taxon>Streptosporangiales</taxon>
        <taxon>Streptosporangiaceae</taxon>
        <taxon>Streptosporangium</taxon>
    </lineage>
</organism>
<dbReference type="Gene3D" id="1.10.510.10">
    <property type="entry name" value="Transferase(Phosphotransferase) domain 1"/>
    <property type="match status" value="1"/>
</dbReference>
<accession>A0A852UVK5</accession>
<keyword evidence="6" id="KW-0067">ATP-binding</keyword>
<dbReference type="RefSeq" id="WP_179819838.1">
    <property type="nucleotide sequence ID" value="NZ_JACCCO010000001.1"/>
</dbReference>
<feature type="compositionally biased region" description="Basic and acidic residues" evidence="7">
    <location>
        <begin position="409"/>
        <end position="428"/>
    </location>
</feature>
<dbReference type="CDD" id="cd14014">
    <property type="entry name" value="STKc_PknB_like"/>
    <property type="match status" value="1"/>
</dbReference>
<dbReference type="InterPro" id="IPR000719">
    <property type="entry name" value="Prot_kinase_dom"/>
</dbReference>
<evidence type="ECO:0000256" key="6">
    <source>
        <dbReference type="ARBA" id="ARBA00022840"/>
    </source>
</evidence>
<dbReference type="GO" id="GO:0004674">
    <property type="term" value="F:protein serine/threonine kinase activity"/>
    <property type="evidence" value="ECO:0007669"/>
    <property type="project" value="UniProtKB-KW"/>
</dbReference>
<protein>
    <recommendedName>
        <fullName evidence="1">non-specific serine/threonine protein kinase</fullName>
        <ecNumber evidence="1">2.7.11.1</ecNumber>
    </recommendedName>
</protein>
<dbReference type="InterPro" id="IPR008266">
    <property type="entry name" value="Tyr_kinase_AS"/>
</dbReference>
<evidence type="ECO:0000256" key="2">
    <source>
        <dbReference type="ARBA" id="ARBA00022527"/>
    </source>
</evidence>
<evidence type="ECO:0000256" key="1">
    <source>
        <dbReference type="ARBA" id="ARBA00012513"/>
    </source>
</evidence>
<dbReference type="PANTHER" id="PTHR43289">
    <property type="entry name" value="MITOGEN-ACTIVATED PROTEIN KINASE KINASE KINASE 20-RELATED"/>
    <property type="match status" value="1"/>
</dbReference>